<organism evidence="1 2">
    <name type="scientific">Dysgonomonas termitidis</name>
    <dbReference type="NCBI Taxonomy" id="1516126"/>
    <lineage>
        <taxon>Bacteria</taxon>
        <taxon>Pseudomonadati</taxon>
        <taxon>Bacteroidota</taxon>
        <taxon>Bacteroidia</taxon>
        <taxon>Bacteroidales</taxon>
        <taxon>Dysgonomonadaceae</taxon>
        <taxon>Dysgonomonas</taxon>
    </lineage>
</organism>
<dbReference type="EMBL" id="JBHSGN010000005">
    <property type="protein sequence ID" value="MFC4672233.1"/>
    <property type="molecule type" value="Genomic_DNA"/>
</dbReference>
<evidence type="ECO:0000313" key="2">
    <source>
        <dbReference type="Proteomes" id="UP001596023"/>
    </source>
</evidence>
<keyword evidence="2" id="KW-1185">Reference proteome</keyword>
<reference evidence="2" key="1">
    <citation type="journal article" date="2019" name="Int. J. Syst. Evol. Microbiol.">
        <title>The Global Catalogue of Microorganisms (GCM) 10K type strain sequencing project: providing services to taxonomists for standard genome sequencing and annotation.</title>
        <authorList>
            <consortium name="The Broad Institute Genomics Platform"/>
            <consortium name="The Broad Institute Genome Sequencing Center for Infectious Disease"/>
            <person name="Wu L."/>
            <person name="Ma J."/>
        </authorList>
    </citation>
    <scope>NUCLEOTIDE SEQUENCE [LARGE SCALE GENOMIC DNA]</scope>
    <source>
        <strain evidence="2">CCUG 66188</strain>
    </source>
</reference>
<dbReference type="RefSeq" id="WP_379993413.1">
    <property type="nucleotide sequence ID" value="NZ_JBHSGN010000005.1"/>
</dbReference>
<proteinExistence type="predicted"/>
<gene>
    <name evidence="1" type="ORF">ACFO6W_00850</name>
</gene>
<sequence>MNRYEELINEIHMARKRFEDSYRNISREDMDVLLEELEVMSTELQALHREHRSVTA</sequence>
<dbReference type="Proteomes" id="UP001596023">
    <property type="component" value="Unassembled WGS sequence"/>
</dbReference>
<name>A0ABV9KQL3_9BACT</name>
<accession>A0ABV9KQL3</accession>
<protein>
    <submittedName>
        <fullName evidence="1">Uncharacterized protein</fullName>
    </submittedName>
</protein>
<comment type="caution">
    <text evidence="1">The sequence shown here is derived from an EMBL/GenBank/DDBJ whole genome shotgun (WGS) entry which is preliminary data.</text>
</comment>
<evidence type="ECO:0000313" key="1">
    <source>
        <dbReference type="EMBL" id="MFC4672233.1"/>
    </source>
</evidence>